<dbReference type="Proteomes" id="UP000578091">
    <property type="component" value="Unassembled WGS sequence"/>
</dbReference>
<dbReference type="AlphaFoldDB" id="A0A853JB89"/>
<dbReference type="RefSeq" id="WP_180677719.1">
    <property type="nucleotide sequence ID" value="NZ_JACCKA010000042.1"/>
</dbReference>
<keyword evidence="3" id="KW-1185">Reference proteome</keyword>
<evidence type="ECO:0000313" key="3">
    <source>
        <dbReference type="Proteomes" id="UP000578091"/>
    </source>
</evidence>
<reference evidence="2 3" key="1">
    <citation type="submission" date="2020-07" db="EMBL/GenBank/DDBJ databases">
        <title>Luteimonas sp. SJ-92.</title>
        <authorList>
            <person name="Huang X.-X."/>
            <person name="Xu L."/>
            <person name="Sun J.-Q."/>
        </authorList>
    </citation>
    <scope>NUCLEOTIDE SEQUENCE [LARGE SCALE GENOMIC DNA]</scope>
    <source>
        <strain evidence="2 3">SJ-92</strain>
    </source>
</reference>
<proteinExistence type="predicted"/>
<evidence type="ECO:0000313" key="2">
    <source>
        <dbReference type="EMBL" id="NZA25919.1"/>
    </source>
</evidence>
<gene>
    <name evidence="2" type="ORF">H0E84_05940</name>
</gene>
<feature type="transmembrane region" description="Helical" evidence="1">
    <location>
        <begin position="52"/>
        <end position="73"/>
    </location>
</feature>
<accession>A0A853JB89</accession>
<feature type="transmembrane region" description="Helical" evidence="1">
    <location>
        <begin position="110"/>
        <end position="129"/>
    </location>
</feature>
<dbReference type="EMBL" id="JACCKA010000042">
    <property type="protein sequence ID" value="NZA25919.1"/>
    <property type="molecule type" value="Genomic_DNA"/>
</dbReference>
<keyword evidence="1" id="KW-0812">Transmembrane</keyword>
<evidence type="ECO:0000256" key="1">
    <source>
        <dbReference type="SAM" id="Phobius"/>
    </source>
</evidence>
<sequence length="135" mass="15394">MLRRRSLLRFPIVFIFTLAVLLAISLEAHSFLDGYGLSDSREPILPRLQADFVAAVYFLVMSGYLFIFLLSYFSFTRKTTRRRMLLVNILGFITAYLLFSAVFADAFSMLEVMLLVAGLMSVVISDFVAESLERK</sequence>
<organism evidence="2 3">
    <name type="scientific">Luteimonas salinisoli</name>
    <dbReference type="NCBI Taxonomy" id="2752307"/>
    <lineage>
        <taxon>Bacteria</taxon>
        <taxon>Pseudomonadati</taxon>
        <taxon>Pseudomonadota</taxon>
        <taxon>Gammaproteobacteria</taxon>
        <taxon>Lysobacterales</taxon>
        <taxon>Lysobacteraceae</taxon>
        <taxon>Luteimonas</taxon>
    </lineage>
</organism>
<protein>
    <submittedName>
        <fullName evidence="2">Uncharacterized protein</fullName>
    </submittedName>
</protein>
<comment type="caution">
    <text evidence="2">The sequence shown here is derived from an EMBL/GenBank/DDBJ whole genome shotgun (WGS) entry which is preliminary data.</text>
</comment>
<keyword evidence="1" id="KW-1133">Transmembrane helix</keyword>
<name>A0A853JB89_9GAMM</name>
<feature type="transmembrane region" description="Helical" evidence="1">
    <location>
        <begin position="85"/>
        <end position="104"/>
    </location>
</feature>
<keyword evidence="1" id="KW-0472">Membrane</keyword>